<dbReference type="InterPro" id="IPR002220">
    <property type="entry name" value="DapA-like"/>
</dbReference>
<evidence type="ECO:0000256" key="2">
    <source>
        <dbReference type="ARBA" id="ARBA00023239"/>
    </source>
</evidence>
<keyword evidence="2" id="KW-0456">Lyase</keyword>
<protein>
    <submittedName>
        <fullName evidence="4">Dihydrodipicolinate synthase family protein</fullName>
    </submittedName>
</protein>
<organism evidence="4 5">
    <name type="scientific">Mycolicibacterium gadium</name>
    <name type="common">Mycobacterium gadium</name>
    <dbReference type="NCBI Taxonomy" id="1794"/>
    <lineage>
        <taxon>Bacteria</taxon>
        <taxon>Bacillati</taxon>
        <taxon>Actinomycetota</taxon>
        <taxon>Actinomycetes</taxon>
        <taxon>Mycobacteriales</taxon>
        <taxon>Mycobacteriaceae</taxon>
        <taxon>Mycolicibacterium</taxon>
    </lineage>
</organism>
<dbReference type="PANTHER" id="PTHR12128">
    <property type="entry name" value="DIHYDRODIPICOLINATE SYNTHASE"/>
    <property type="match status" value="1"/>
</dbReference>
<dbReference type="SMART" id="SM01130">
    <property type="entry name" value="DHDPS"/>
    <property type="match status" value="1"/>
</dbReference>
<feature type="region of interest" description="Disordered" evidence="3">
    <location>
        <begin position="363"/>
        <end position="410"/>
    </location>
</feature>
<evidence type="ECO:0000313" key="4">
    <source>
        <dbReference type="EMBL" id="MDG5484655.1"/>
    </source>
</evidence>
<gene>
    <name evidence="4" type="ORF">MNO81_17815</name>
</gene>
<dbReference type="SUPFAM" id="SSF51569">
    <property type="entry name" value="Aldolase"/>
    <property type="match status" value="1"/>
</dbReference>
<dbReference type="EMBL" id="JAKZMO010000014">
    <property type="protein sequence ID" value="MDG5484655.1"/>
    <property type="molecule type" value="Genomic_DNA"/>
</dbReference>
<comment type="similarity">
    <text evidence="1">Belongs to the DapA family.</text>
</comment>
<evidence type="ECO:0000256" key="1">
    <source>
        <dbReference type="ARBA" id="ARBA00007592"/>
    </source>
</evidence>
<proteinExistence type="inferred from homology"/>
<dbReference type="Pfam" id="PF00701">
    <property type="entry name" value="DHDPS"/>
    <property type="match status" value="1"/>
</dbReference>
<dbReference type="RefSeq" id="WP_278222159.1">
    <property type="nucleotide sequence ID" value="NZ_JAKZMO010000014.1"/>
</dbReference>
<reference evidence="4" key="1">
    <citation type="journal article" date="2023" name="Environ. Microbiol.">
        <title>The 2-methylpropene degradation pathway in Mycobacteriaceae family strains.</title>
        <authorList>
            <person name="Helbich S."/>
            <person name="Barrantes I."/>
            <person name="Dos Anjos Borges L.G."/>
            <person name="Pieper D.H."/>
            <person name="Vainshtein Y."/>
            <person name="Sohn K."/>
            <person name="Engesser K.H."/>
        </authorList>
    </citation>
    <scope>NUCLEOTIDE SEQUENCE</scope>
    <source>
        <strain evidence="4">IBE100</strain>
    </source>
</reference>
<dbReference type="InterPro" id="IPR013785">
    <property type="entry name" value="Aldolase_TIM"/>
</dbReference>
<accession>A0ABT6GUE5</accession>
<dbReference type="Gene3D" id="3.20.20.70">
    <property type="entry name" value="Aldolase class I"/>
    <property type="match status" value="1"/>
</dbReference>
<dbReference type="Proteomes" id="UP001154266">
    <property type="component" value="Unassembled WGS sequence"/>
</dbReference>
<dbReference type="PRINTS" id="PR00146">
    <property type="entry name" value="DHPICSNTHASE"/>
</dbReference>
<evidence type="ECO:0000256" key="3">
    <source>
        <dbReference type="SAM" id="MobiDB-lite"/>
    </source>
</evidence>
<evidence type="ECO:0000313" key="5">
    <source>
        <dbReference type="Proteomes" id="UP001154266"/>
    </source>
</evidence>
<dbReference type="PANTHER" id="PTHR12128:SF66">
    <property type="entry name" value="4-HYDROXY-2-OXOGLUTARATE ALDOLASE, MITOCHONDRIAL"/>
    <property type="match status" value="1"/>
</dbReference>
<keyword evidence="5" id="KW-1185">Reference proteome</keyword>
<comment type="caution">
    <text evidence="4">The sequence shown here is derived from an EMBL/GenBank/DDBJ whole genome shotgun (WGS) entry which is preliminary data.</text>
</comment>
<sequence length="410" mass="44275">MHRHRPLTQVPPWAVPRDHTAKKAIPKILKPDWTRLMTTRTSELVPSDMKGLWGFVPACSTPDAADVNAVDTIDTDALASLVDRLVRDGVDGIVTTGSAGESHTLSDDEYRTLITTVVETVNARVPVFVGASTLNTRDSIRRARVIADLGADGIMSGPPMYLPQTAENAVQYYKDLAEAVPELAIMIYQNPHAFRITLPPGAFRELAQIRNIVALKQTSMDIFNVIGAIKAVKDKMSVLVLDQLMYPAMMFGAAGAWSIDVCMGPWPALSLRDACQRGDWTEAATIADQMQAPFRTLGLTMEDFQAMQSAWWKIAIDTAGYGRAGAARPPFVHIPQTVVDSAHRYGERWAGLAERYHRSREAAGLPPAAANGAPASSSTPGKNLQGDLPTTPATYASRSVANVASPLSSG</sequence>
<feature type="compositionally biased region" description="Polar residues" evidence="3">
    <location>
        <begin position="391"/>
        <end position="410"/>
    </location>
</feature>
<feature type="compositionally biased region" description="Low complexity" evidence="3">
    <location>
        <begin position="363"/>
        <end position="381"/>
    </location>
</feature>
<name>A0ABT6GUE5_MYCGU</name>